<dbReference type="PANTHER" id="PTHR20275:SF0">
    <property type="entry name" value="NAD KINASE"/>
    <property type="match status" value="1"/>
</dbReference>
<name>A0A916JLZ7_9FLAO</name>
<sequence>MKVVVYGKKFGEEADEHIRTLYRKLDQMGVESITYDRFASFLSTRAIPDFNRPTYEKPKDIDLPIDFLISIGGDGTILDTISSIGDSEVPIVGINTGRLGFLANNSKEDVEKVLELLAAGEYNLQHRSLLSLDTEDNLFGNYNFALNEITIHKKDSSSMITLHTYVDGEFLNSYWADGLIISTPTGSTAYSLSCGGPILHPSSNSFIVNPIAPHNLTARPIIIPDEAVITVEVEGRDEEFLVTMDSRSKSIASKYRLKMYKSDFHINLVQFDDQNFFKTIRNKLLWGQDKRN</sequence>
<feature type="binding site" evidence="6">
    <location>
        <begin position="188"/>
        <end position="193"/>
    </location>
    <ligand>
        <name>NAD(+)</name>
        <dbReference type="ChEBI" id="CHEBI:57540"/>
    </ligand>
</feature>
<evidence type="ECO:0000256" key="1">
    <source>
        <dbReference type="ARBA" id="ARBA00022679"/>
    </source>
</evidence>
<dbReference type="EC" id="2.7.1.23" evidence="6"/>
<dbReference type="NCBIfam" id="NF002521">
    <property type="entry name" value="PRK01911.1"/>
    <property type="match status" value="1"/>
</dbReference>
<keyword evidence="6" id="KW-0963">Cytoplasm</keyword>
<dbReference type="InterPro" id="IPR017437">
    <property type="entry name" value="ATP-NAD_kinase_PpnK-typ_C"/>
</dbReference>
<keyword evidence="6" id="KW-0067">ATP-binding</keyword>
<dbReference type="PANTHER" id="PTHR20275">
    <property type="entry name" value="NAD KINASE"/>
    <property type="match status" value="1"/>
</dbReference>
<evidence type="ECO:0000256" key="5">
    <source>
        <dbReference type="ARBA" id="ARBA00047925"/>
    </source>
</evidence>
<protein>
    <recommendedName>
        <fullName evidence="6">NAD kinase</fullName>
        <ecNumber evidence="6">2.7.1.23</ecNumber>
    </recommendedName>
    <alternativeName>
        <fullName evidence="6">ATP-dependent NAD kinase</fullName>
    </alternativeName>
</protein>
<dbReference type="GO" id="GO:0046872">
    <property type="term" value="F:metal ion binding"/>
    <property type="evidence" value="ECO:0007669"/>
    <property type="project" value="UniProtKB-UniRule"/>
</dbReference>
<dbReference type="HAMAP" id="MF_00361">
    <property type="entry name" value="NAD_kinase"/>
    <property type="match status" value="1"/>
</dbReference>
<dbReference type="GO" id="GO:0005737">
    <property type="term" value="C:cytoplasm"/>
    <property type="evidence" value="ECO:0007669"/>
    <property type="project" value="UniProtKB-SubCell"/>
</dbReference>
<dbReference type="GO" id="GO:0003951">
    <property type="term" value="F:NAD+ kinase activity"/>
    <property type="evidence" value="ECO:0007669"/>
    <property type="project" value="UniProtKB-UniRule"/>
</dbReference>
<reference evidence="7" key="1">
    <citation type="submission" date="2021-04" db="EMBL/GenBank/DDBJ databases">
        <authorList>
            <person name="Rodrigo-Torres L."/>
            <person name="Arahal R. D."/>
            <person name="Lucena T."/>
        </authorList>
    </citation>
    <scope>NUCLEOTIDE SEQUENCE</scope>
    <source>
        <strain evidence="7">AS29M-1</strain>
    </source>
</reference>
<organism evidence="7 8">
    <name type="scientific">Parvicella tangerina</name>
    <dbReference type="NCBI Taxonomy" id="2829795"/>
    <lineage>
        <taxon>Bacteria</taxon>
        <taxon>Pseudomonadati</taxon>
        <taxon>Bacteroidota</taxon>
        <taxon>Flavobacteriia</taxon>
        <taxon>Flavobacteriales</taxon>
        <taxon>Parvicellaceae</taxon>
        <taxon>Parvicella</taxon>
    </lineage>
</organism>
<keyword evidence="4 6" id="KW-0520">NAD</keyword>
<evidence type="ECO:0000256" key="3">
    <source>
        <dbReference type="ARBA" id="ARBA00022857"/>
    </source>
</evidence>
<feature type="binding site" evidence="6">
    <location>
        <position position="177"/>
    </location>
    <ligand>
        <name>NAD(+)</name>
        <dbReference type="ChEBI" id="CHEBI:57540"/>
    </ligand>
</feature>
<keyword evidence="6" id="KW-0547">Nucleotide-binding</keyword>
<gene>
    <name evidence="6 7" type="primary">nadK</name>
    <name evidence="7" type="ORF">CRYO30217_01165</name>
</gene>
<dbReference type="AlphaFoldDB" id="A0A916JLZ7"/>
<comment type="similarity">
    <text evidence="6">Belongs to the NAD kinase family.</text>
</comment>
<evidence type="ECO:0000256" key="6">
    <source>
        <dbReference type="HAMAP-Rule" id="MF_00361"/>
    </source>
</evidence>
<dbReference type="GO" id="GO:0005524">
    <property type="term" value="F:ATP binding"/>
    <property type="evidence" value="ECO:0007669"/>
    <property type="project" value="UniProtKB-KW"/>
</dbReference>
<feature type="binding site" evidence="6">
    <location>
        <position position="212"/>
    </location>
    <ligand>
        <name>NAD(+)</name>
        <dbReference type="ChEBI" id="CHEBI:57540"/>
    </ligand>
</feature>
<dbReference type="Pfam" id="PF01513">
    <property type="entry name" value="NAD_kinase"/>
    <property type="match status" value="1"/>
</dbReference>
<comment type="catalytic activity">
    <reaction evidence="5 6">
        <text>NAD(+) + ATP = ADP + NADP(+) + H(+)</text>
        <dbReference type="Rhea" id="RHEA:18629"/>
        <dbReference type="ChEBI" id="CHEBI:15378"/>
        <dbReference type="ChEBI" id="CHEBI:30616"/>
        <dbReference type="ChEBI" id="CHEBI:57540"/>
        <dbReference type="ChEBI" id="CHEBI:58349"/>
        <dbReference type="ChEBI" id="CHEBI:456216"/>
        <dbReference type="EC" id="2.7.1.23"/>
    </reaction>
</comment>
<keyword evidence="2 6" id="KW-0418">Kinase</keyword>
<feature type="binding site" evidence="6">
    <location>
        <begin position="74"/>
        <end position="75"/>
    </location>
    <ligand>
        <name>NAD(+)</name>
        <dbReference type="ChEBI" id="CHEBI:57540"/>
    </ligand>
</feature>
<comment type="cofactor">
    <cofactor evidence="6">
        <name>a divalent metal cation</name>
        <dbReference type="ChEBI" id="CHEBI:60240"/>
    </cofactor>
</comment>
<dbReference type="GO" id="GO:0006741">
    <property type="term" value="P:NADP+ biosynthetic process"/>
    <property type="evidence" value="ECO:0007669"/>
    <property type="project" value="UniProtKB-UniRule"/>
</dbReference>
<accession>A0A916JLZ7</accession>
<comment type="caution">
    <text evidence="6">Lacks conserved residue(s) required for the propagation of feature annotation.</text>
</comment>
<dbReference type="EMBL" id="OU015584">
    <property type="protein sequence ID" value="CAG5080053.1"/>
    <property type="molecule type" value="Genomic_DNA"/>
</dbReference>
<dbReference type="GO" id="GO:0051287">
    <property type="term" value="F:NAD binding"/>
    <property type="evidence" value="ECO:0007669"/>
    <property type="project" value="UniProtKB-ARBA"/>
</dbReference>
<dbReference type="Pfam" id="PF20143">
    <property type="entry name" value="NAD_kinase_C"/>
    <property type="match status" value="1"/>
</dbReference>
<feature type="binding site" evidence="6">
    <location>
        <begin position="147"/>
        <end position="148"/>
    </location>
    <ligand>
        <name>NAD(+)</name>
        <dbReference type="ChEBI" id="CHEBI:57540"/>
    </ligand>
</feature>
<dbReference type="SUPFAM" id="SSF111331">
    <property type="entry name" value="NAD kinase/diacylglycerol kinase-like"/>
    <property type="match status" value="1"/>
</dbReference>
<comment type="function">
    <text evidence="6">Involved in the regulation of the intracellular balance of NAD and NADP, and is a key enzyme in the biosynthesis of NADP. Catalyzes specifically the phosphorylation on 2'-hydroxyl of the adenosine moiety of NAD to yield NADP.</text>
</comment>
<proteinExistence type="inferred from homology"/>
<dbReference type="GO" id="GO:0019674">
    <property type="term" value="P:NAD+ metabolic process"/>
    <property type="evidence" value="ECO:0007669"/>
    <property type="project" value="InterPro"/>
</dbReference>
<comment type="subcellular location">
    <subcellularLocation>
        <location evidence="6">Cytoplasm</location>
    </subcellularLocation>
</comment>
<dbReference type="Proteomes" id="UP000683507">
    <property type="component" value="Chromosome"/>
</dbReference>
<feature type="active site" description="Proton acceptor" evidence="6">
    <location>
        <position position="74"/>
    </location>
</feature>
<evidence type="ECO:0000256" key="2">
    <source>
        <dbReference type="ARBA" id="ARBA00022777"/>
    </source>
</evidence>
<evidence type="ECO:0000256" key="4">
    <source>
        <dbReference type="ARBA" id="ARBA00023027"/>
    </source>
</evidence>
<keyword evidence="3 6" id="KW-0521">NADP</keyword>
<keyword evidence="8" id="KW-1185">Reference proteome</keyword>
<dbReference type="KEGG" id="ptan:CRYO30217_01165"/>
<dbReference type="Gene3D" id="3.40.50.10330">
    <property type="entry name" value="Probable inorganic polyphosphate/atp-NAD kinase, domain 1"/>
    <property type="match status" value="1"/>
</dbReference>
<dbReference type="InterPro" id="IPR016064">
    <property type="entry name" value="NAD/diacylglycerol_kinase_sf"/>
</dbReference>
<dbReference type="RefSeq" id="WP_258541380.1">
    <property type="nucleotide sequence ID" value="NZ_OU015584.1"/>
</dbReference>
<dbReference type="InterPro" id="IPR002504">
    <property type="entry name" value="NADK"/>
</dbReference>
<dbReference type="InterPro" id="IPR017438">
    <property type="entry name" value="ATP-NAD_kinase_N"/>
</dbReference>
<evidence type="ECO:0000313" key="8">
    <source>
        <dbReference type="Proteomes" id="UP000683507"/>
    </source>
</evidence>
<keyword evidence="1 6" id="KW-0808">Transferase</keyword>
<dbReference type="Gene3D" id="2.60.200.30">
    <property type="entry name" value="Probable inorganic polyphosphate/atp-NAD kinase, domain 2"/>
    <property type="match status" value="1"/>
</dbReference>
<evidence type="ECO:0000313" key="7">
    <source>
        <dbReference type="EMBL" id="CAG5080053.1"/>
    </source>
</evidence>